<dbReference type="EMBL" id="JAQMWT010000064">
    <property type="protein sequence ID" value="KAJ8611746.1"/>
    <property type="molecule type" value="Genomic_DNA"/>
</dbReference>
<dbReference type="FunFam" id="1.10.10.10:FF:000118">
    <property type="entry name" value="40S ribosomal protein S19"/>
    <property type="match status" value="1"/>
</dbReference>
<dbReference type="GO" id="GO:0003735">
    <property type="term" value="F:structural constituent of ribosome"/>
    <property type="evidence" value="ECO:0007669"/>
    <property type="project" value="InterPro"/>
</dbReference>
<dbReference type="GO" id="GO:0000028">
    <property type="term" value="P:ribosomal small subunit assembly"/>
    <property type="evidence" value="ECO:0007669"/>
    <property type="project" value="TreeGrafter"/>
</dbReference>
<dbReference type="InterPro" id="IPR036388">
    <property type="entry name" value="WH-like_DNA-bd_sf"/>
</dbReference>
<evidence type="ECO:0000256" key="3">
    <source>
        <dbReference type="ARBA" id="ARBA00023274"/>
    </source>
</evidence>
<evidence type="ECO:0008006" key="6">
    <source>
        <dbReference type="Google" id="ProtNLM"/>
    </source>
</evidence>
<dbReference type="InterPro" id="IPR001266">
    <property type="entry name" value="Ribosomal_eS19"/>
</dbReference>
<dbReference type="GO" id="GO:0003723">
    <property type="term" value="F:RNA binding"/>
    <property type="evidence" value="ECO:0007669"/>
    <property type="project" value="TreeGrafter"/>
</dbReference>
<protein>
    <recommendedName>
        <fullName evidence="6">40S ribosomal protein S19</fullName>
    </recommendedName>
</protein>
<keyword evidence="2" id="KW-0689">Ribosomal protein</keyword>
<organism evidence="4 5">
    <name type="scientific">Chrysophaeum taylorii</name>
    <dbReference type="NCBI Taxonomy" id="2483200"/>
    <lineage>
        <taxon>Eukaryota</taxon>
        <taxon>Sar</taxon>
        <taxon>Stramenopiles</taxon>
        <taxon>Ochrophyta</taxon>
        <taxon>Pelagophyceae</taxon>
        <taxon>Pelagomonadales</taxon>
        <taxon>Pelagomonadaceae</taxon>
        <taxon>Chrysophaeum</taxon>
    </lineage>
</organism>
<sequence>MSGEEPQYEARGITVRDVAPATFIEAYALHLKNSDRFEIPKWCDIVKTGVHKELAPANEDWYFVRAASIARKVYLKPGVGIGALRKWYGGQYRRGSRAKCFQKAAGGIIRSVLQQLEETKVVEKTESGGRRITRVGQQDLDRIAGQVARGGNED</sequence>
<dbReference type="SUPFAM" id="SSF46785">
    <property type="entry name" value="Winged helix' DNA-binding domain"/>
    <property type="match status" value="1"/>
</dbReference>
<gene>
    <name evidence="4" type="ORF">CTAYLR_009511</name>
</gene>
<proteinExistence type="inferred from homology"/>
<keyword evidence="3" id="KW-0687">Ribonucleoprotein</keyword>
<dbReference type="SMART" id="SM01413">
    <property type="entry name" value="Ribosomal_S19e"/>
    <property type="match status" value="1"/>
</dbReference>
<dbReference type="InterPro" id="IPR036390">
    <property type="entry name" value="WH_DNA-bd_sf"/>
</dbReference>
<dbReference type="Pfam" id="PF01090">
    <property type="entry name" value="Ribosomal_S19e"/>
    <property type="match status" value="1"/>
</dbReference>
<comment type="caution">
    <text evidence="4">The sequence shown here is derived from an EMBL/GenBank/DDBJ whole genome shotgun (WGS) entry which is preliminary data.</text>
</comment>
<evidence type="ECO:0000313" key="5">
    <source>
        <dbReference type="Proteomes" id="UP001230188"/>
    </source>
</evidence>
<dbReference type="GO" id="GO:0022627">
    <property type="term" value="C:cytosolic small ribosomal subunit"/>
    <property type="evidence" value="ECO:0007669"/>
    <property type="project" value="TreeGrafter"/>
</dbReference>
<comment type="similarity">
    <text evidence="1">Belongs to the eukaryotic ribosomal protein eS19 family.</text>
</comment>
<name>A0AAD7UMY6_9STRA</name>
<dbReference type="Gene3D" id="1.10.10.10">
    <property type="entry name" value="Winged helix-like DNA-binding domain superfamily/Winged helix DNA-binding domain"/>
    <property type="match status" value="1"/>
</dbReference>
<dbReference type="PANTHER" id="PTHR11710">
    <property type="entry name" value="40S RIBOSOMAL PROTEIN S19"/>
    <property type="match status" value="1"/>
</dbReference>
<dbReference type="GO" id="GO:0006412">
    <property type="term" value="P:translation"/>
    <property type="evidence" value="ECO:0007669"/>
    <property type="project" value="InterPro"/>
</dbReference>
<evidence type="ECO:0000313" key="4">
    <source>
        <dbReference type="EMBL" id="KAJ8611746.1"/>
    </source>
</evidence>
<keyword evidence="5" id="KW-1185">Reference proteome</keyword>
<accession>A0AAD7UMY6</accession>
<dbReference type="AlphaFoldDB" id="A0AAD7UMY6"/>
<dbReference type="Proteomes" id="UP001230188">
    <property type="component" value="Unassembled WGS sequence"/>
</dbReference>
<dbReference type="PANTHER" id="PTHR11710:SF0">
    <property type="entry name" value="40S RIBOSOMAL PROTEIN S19"/>
    <property type="match status" value="1"/>
</dbReference>
<evidence type="ECO:0000256" key="2">
    <source>
        <dbReference type="ARBA" id="ARBA00022980"/>
    </source>
</evidence>
<evidence type="ECO:0000256" key="1">
    <source>
        <dbReference type="ARBA" id="ARBA00010014"/>
    </source>
</evidence>
<reference evidence="4" key="1">
    <citation type="submission" date="2023-01" db="EMBL/GenBank/DDBJ databases">
        <title>Metagenome sequencing of chrysophaentin producing Chrysophaeum taylorii.</title>
        <authorList>
            <person name="Davison J."/>
            <person name="Bewley C."/>
        </authorList>
    </citation>
    <scope>NUCLEOTIDE SEQUENCE</scope>
    <source>
        <strain evidence="4">NIES-1699</strain>
    </source>
</reference>